<dbReference type="PANTHER" id="PTHR46577">
    <property type="entry name" value="HTH-TYPE TRANSCRIPTIONAL REGULATORY PROTEIN GABR"/>
    <property type="match status" value="1"/>
</dbReference>
<protein>
    <submittedName>
        <fullName evidence="7">Transcriptional regulator, GntR family</fullName>
    </submittedName>
</protein>
<evidence type="ECO:0000313" key="8">
    <source>
        <dbReference type="Proteomes" id="UP000184423"/>
    </source>
</evidence>
<dbReference type="InterPro" id="IPR051446">
    <property type="entry name" value="HTH_trans_reg/aminotransferase"/>
</dbReference>
<dbReference type="InterPro" id="IPR015422">
    <property type="entry name" value="PyrdxlP-dep_Trfase_small"/>
</dbReference>
<dbReference type="InterPro" id="IPR036390">
    <property type="entry name" value="WH_DNA-bd_sf"/>
</dbReference>
<dbReference type="CDD" id="cd00609">
    <property type="entry name" value="AAT_like"/>
    <property type="match status" value="1"/>
</dbReference>
<dbReference type="GO" id="GO:0030170">
    <property type="term" value="F:pyridoxal phosphate binding"/>
    <property type="evidence" value="ECO:0007669"/>
    <property type="project" value="InterPro"/>
</dbReference>
<dbReference type="InterPro" id="IPR036388">
    <property type="entry name" value="WH-like_DNA-bd_sf"/>
</dbReference>
<organism evidence="7 8">
    <name type="scientific">Caloramator proteoclasticus DSM 10124</name>
    <dbReference type="NCBI Taxonomy" id="1121262"/>
    <lineage>
        <taxon>Bacteria</taxon>
        <taxon>Bacillati</taxon>
        <taxon>Bacillota</taxon>
        <taxon>Clostridia</taxon>
        <taxon>Eubacteriales</taxon>
        <taxon>Clostridiaceae</taxon>
        <taxon>Caloramator</taxon>
    </lineage>
</organism>
<dbReference type="Gene3D" id="1.10.10.10">
    <property type="entry name" value="Winged helix-like DNA-binding domain superfamily/Winged helix DNA-binding domain"/>
    <property type="match status" value="1"/>
</dbReference>
<dbReference type="InterPro" id="IPR015421">
    <property type="entry name" value="PyrdxlP-dep_Trfase_major"/>
</dbReference>
<dbReference type="Pfam" id="PF00392">
    <property type="entry name" value="GntR"/>
    <property type="match status" value="1"/>
</dbReference>
<dbReference type="AlphaFoldDB" id="A0A1M4TW87"/>
<feature type="domain" description="HTH gntR-type" evidence="6">
    <location>
        <begin position="11"/>
        <end position="79"/>
    </location>
</feature>
<dbReference type="Pfam" id="PF00155">
    <property type="entry name" value="Aminotran_1_2"/>
    <property type="match status" value="1"/>
</dbReference>
<dbReference type="GO" id="GO:0003677">
    <property type="term" value="F:DNA binding"/>
    <property type="evidence" value="ECO:0007669"/>
    <property type="project" value="UniProtKB-KW"/>
</dbReference>
<dbReference type="InterPro" id="IPR004839">
    <property type="entry name" value="Aminotransferase_I/II_large"/>
</dbReference>
<dbReference type="Proteomes" id="UP000184423">
    <property type="component" value="Unassembled WGS sequence"/>
</dbReference>
<name>A0A1M4TW87_9CLOT</name>
<keyword evidence="4" id="KW-0238">DNA-binding</keyword>
<dbReference type="SUPFAM" id="SSF46785">
    <property type="entry name" value="Winged helix' DNA-binding domain"/>
    <property type="match status" value="1"/>
</dbReference>
<dbReference type="InterPro" id="IPR015424">
    <property type="entry name" value="PyrdxlP-dep_Trfase"/>
</dbReference>
<dbReference type="EMBL" id="FQVG01000005">
    <property type="protein sequence ID" value="SHE48712.1"/>
    <property type="molecule type" value="Genomic_DNA"/>
</dbReference>
<proteinExistence type="inferred from homology"/>
<keyword evidence="8" id="KW-1185">Reference proteome</keyword>
<dbReference type="Gene3D" id="3.90.1150.10">
    <property type="entry name" value="Aspartate Aminotransferase, domain 1"/>
    <property type="match status" value="1"/>
</dbReference>
<comment type="similarity">
    <text evidence="1">In the C-terminal section; belongs to the class-I pyridoxal-phosphate-dependent aminotransferase family.</text>
</comment>
<keyword evidence="3" id="KW-0805">Transcription regulation</keyword>
<evidence type="ECO:0000313" key="7">
    <source>
        <dbReference type="EMBL" id="SHE48712.1"/>
    </source>
</evidence>
<gene>
    <name evidence="7" type="ORF">SAMN02746091_00504</name>
</gene>
<dbReference type="SUPFAM" id="SSF53383">
    <property type="entry name" value="PLP-dependent transferases"/>
    <property type="match status" value="1"/>
</dbReference>
<dbReference type="Gene3D" id="3.40.640.10">
    <property type="entry name" value="Type I PLP-dependent aspartate aminotransferase-like (Major domain)"/>
    <property type="match status" value="1"/>
</dbReference>
<evidence type="ECO:0000256" key="4">
    <source>
        <dbReference type="ARBA" id="ARBA00023125"/>
    </source>
</evidence>
<dbReference type="SMART" id="SM00345">
    <property type="entry name" value="HTH_GNTR"/>
    <property type="match status" value="1"/>
</dbReference>
<sequence>MFDDFQLNDDKPYYLQVKDYLKEIILKGMIQADTRLPSTRELSKMLKVSRNTIIEAYNYLEDEGFIYQKKAKGYFVSKIQNTQKTVFNIEWREKLTKLATLADKIDITKSEPKWEKGMISFKSISPDPNLFDVDELKRAFLNRISLEEGKILNYGYARGYKPLIDEIKKYLKLKGINLKGKDVIITNGYTEALNLVLGAVCNDKDEILCENPTHNTAINAMRLKGLNLIPVDIEEWGLNLEILEDRIKNNNPKLLYLTPSYHNPTGVVFSPENRLKILEIAKKYKLPILEDGFNEELRYYSSHILPLAALDDGNSIIYISSFSKVLFPGLRIGWILADEVLIDYIESLKRSLNIHTSFLDQAILFEYLNGGNLEKYINKVKRIYRDKFEWALECVKKYIPHKRILGEGGLHLFLELNSASARDVLKECLKQGVIFTPGEVFYIDDKGENTLRLGISRVTNEEIERGFKIIGDVVKKLEGLK</sequence>
<dbReference type="CDD" id="cd07377">
    <property type="entry name" value="WHTH_GntR"/>
    <property type="match status" value="1"/>
</dbReference>
<evidence type="ECO:0000256" key="2">
    <source>
        <dbReference type="ARBA" id="ARBA00022898"/>
    </source>
</evidence>
<reference evidence="8" key="1">
    <citation type="submission" date="2016-11" db="EMBL/GenBank/DDBJ databases">
        <authorList>
            <person name="Varghese N."/>
            <person name="Submissions S."/>
        </authorList>
    </citation>
    <scope>NUCLEOTIDE SEQUENCE [LARGE SCALE GENOMIC DNA]</scope>
    <source>
        <strain evidence="8">DSM 10124</strain>
    </source>
</reference>
<dbReference type="PANTHER" id="PTHR46577:SF1">
    <property type="entry name" value="HTH-TYPE TRANSCRIPTIONAL REGULATORY PROTEIN GABR"/>
    <property type="match status" value="1"/>
</dbReference>
<dbReference type="GO" id="GO:0003824">
    <property type="term" value="F:catalytic activity"/>
    <property type="evidence" value="ECO:0007669"/>
    <property type="project" value="UniProtKB-ARBA"/>
</dbReference>
<keyword evidence="2" id="KW-0663">Pyridoxal phosphate</keyword>
<dbReference type="RefSeq" id="WP_073247824.1">
    <property type="nucleotide sequence ID" value="NZ_FQVG01000005.1"/>
</dbReference>
<dbReference type="InterPro" id="IPR000524">
    <property type="entry name" value="Tscrpt_reg_HTH_GntR"/>
</dbReference>
<keyword evidence="5" id="KW-0804">Transcription</keyword>
<evidence type="ECO:0000259" key="6">
    <source>
        <dbReference type="PROSITE" id="PS50949"/>
    </source>
</evidence>
<evidence type="ECO:0000256" key="3">
    <source>
        <dbReference type="ARBA" id="ARBA00023015"/>
    </source>
</evidence>
<evidence type="ECO:0000256" key="5">
    <source>
        <dbReference type="ARBA" id="ARBA00023163"/>
    </source>
</evidence>
<evidence type="ECO:0000256" key="1">
    <source>
        <dbReference type="ARBA" id="ARBA00005384"/>
    </source>
</evidence>
<dbReference type="PROSITE" id="PS50949">
    <property type="entry name" value="HTH_GNTR"/>
    <property type="match status" value="1"/>
</dbReference>
<accession>A0A1M4TW87</accession>
<dbReference type="PRINTS" id="PR00035">
    <property type="entry name" value="HTHGNTR"/>
</dbReference>
<dbReference type="GO" id="GO:0003700">
    <property type="term" value="F:DNA-binding transcription factor activity"/>
    <property type="evidence" value="ECO:0007669"/>
    <property type="project" value="InterPro"/>
</dbReference>